<dbReference type="Proteomes" id="UP000268908">
    <property type="component" value="Unassembled WGS sequence"/>
</dbReference>
<dbReference type="Gene3D" id="1.10.760.10">
    <property type="entry name" value="Cytochrome c-like domain"/>
    <property type="match status" value="2"/>
</dbReference>
<feature type="domain" description="Cytochrome c" evidence="11">
    <location>
        <begin position="22"/>
        <end position="103"/>
    </location>
</feature>
<evidence type="ECO:0000256" key="5">
    <source>
        <dbReference type="ARBA" id="ARBA00022764"/>
    </source>
</evidence>
<dbReference type="OrthoDB" id="5295860at2"/>
<dbReference type="InterPro" id="IPR036909">
    <property type="entry name" value="Cyt_c-like_dom_sf"/>
</dbReference>
<dbReference type="SUPFAM" id="SSF46626">
    <property type="entry name" value="Cytochrome c"/>
    <property type="match status" value="2"/>
</dbReference>
<evidence type="ECO:0000313" key="12">
    <source>
        <dbReference type="EMBL" id="RLJ62748.1"/>
    </source>
</evidence>
<keyword evidence="13" id="KW-1185">Reference proteome</keyword>
<evidence type="ECO:0000313" key="13">
    <source>
        <dbReference type="Proteomes" id="UP000268908"/>
    </source>
</evidence>
<dbReference type="InterPro" id="IPR009056">
    <property type="entry name" value="Cyt_c-like_dom"/>
</dbReference>
<evidence type="ECO:0000256" key="7">
    <source>
        <dbReference type="ARBA" id="ARBA00023004"/>
    </source>
</evidence>
<dbReference type="InterPro" id="IPR050597">
    <property type="entry name" value="Cytochrome_c_Oxidase_Subunit"/>
</dbReference>
<dbReference type="GO" id="GO:0009055">
    <property type="term" value="F:electron transfer activity"/>
    <property type="evidence" value="ECO:0007669"/>
    <property type="project" value="InterPro"/>
</dbReference>
<gene>
    <name evidence="12" type="ORF">DFR35_2564</name>
</gene>
<feature type="binding site" description="axial binding residue" evidence="9">
    <location>
        <position position="152"/>
    </location>
    <ligand>
        <name>heme c</name>
        <dbReference type="ChEBI" id="CHEBI:61717"/>
        <label>2</label>
    </ligand>
    <ligandPart>
        <name>Fe</name>
        <dbReference type="ChEBI" id="CHEBI:18248"/>
    </ligandPart>
</feature>
<evidence type="ECO:0000256" key="8">
    <source>
        <dbReference type="PIRSR" id="PIRSR000005-1"/>
    </source>
</evidence>
<feature type="binding site" description="covalent" evidence="8">
    <location>
        <position position="151"/>
    </location>
    <ligand>
        <name>heme c</name>
        <dbReference type="ChEBI" id="CHEBI:61717"/>
        <label>2</label>
    </ligand>
</feature>
<feature type="binding site" description="covalent" evidence="8">
    <location>
        <position position="37"/>
    </location>
    <ligand>
        <name>heme c</name>
        <dbReference type="ChEBI" id="CHEBI:61717"/>
        <label>1</label>
    </ligand>
</feature>
<feature type="binding site" description="covalent" evidence="8">
    <location>
        <position position="34"/>
    </location>
    <ligand>
        <name>heme c</name>
        <dbReference type="ChEBI" id="CHEBI:61717"/>
        <label>1</label>
    </ligand>
</feature>
<dbReference type="PROSITE" id="PS51007">
    <property type="entry name" value="CYTC"/>
    <property type="match status" value="2"/>
</dbReference>
<evidence type="ECO:0000256" key="4">
    <source>
        <dbReference type="ARBA" id="ARBA00022723"/>
    </source>
</evidence>
<dbReference type="GO" id="GO:0020037">
    <property type="term" value="F:heme binding"/>
    <property type="evidence" value="ECO:0007669"/>
    <property type="project" value="InterPro"/>
</dbReference>
<dbReference type="PANTHER" id="PTHR33751:SF9">
    <property type="entry name" value="CYTOCHROME C4"/>
    <property type="match status" value="1"/>
</dbReference>
<dbReference type="EMBL" id="RCCI01000007">
    <property type="protein sequence ID" value="RLJ62748.1"/>
    <property type="molecule type" value="Genomic_DNA"/>
</dbReference>
<evidence type="ECO:0000256" key="1">
    <source>
        <dbReference type="ARBA" id="ARBA00004418"/>
    </source>
</evidence>
<dbReference type="AlphaFoldDB" id="A0A497X9J4"/>
<evidence type="ECO:0000256" key="2">
    <source>
        <dbReference type="ARBA" id="ARBA00022448"/>
    </source>
</evidence>
<proteinExistence type="predicted"/>
<keyword evidence="10" id="KW-0732">Signal</keyword>
<accession>A0A497X9J4</accession>
<dbReference type="GO" id="GO:0005506">
    <property type="term" value="F:iron ion binding"/>
    <property type="evidence" value="ECO:0007669"/>
    <property type="project" value="InterPro"/>
</dbReference>
<evidence type="ECO:0000256" key="10">
    <source>
        <dbReference type="SAM" id="SignalP"/>
    </source>
</evidence>
<comment type="caution">
    <text evidence="12">The sequence shown here is derived from an EMBL/GenBank/DDBJ whole genome shotgun (WGS) entry which is preliminary data.</text>
</comment>
<feature type="binding site" description="axial binding residue" evidence="9">
    <location>
        <position position="78"/>
    </location>
    <ligand>
        <name>heme c</name>
        <dbReference type="ChEBI" id="CHEBI:61717"/>
        <label>1</label>
    </ligand>
    <ligandPart>
        <name>Fe</name>
        <dbReference type="ChEBI" id="CHEBI:18248"/>
    </ligandPart>
</feature>
<reference evidence="12 13" key="1">
    <citation type="submission" date="2018-10" db="EMBL/GenBank/DDBJ databases">
        <title>Genomic Encyclopedia of Type Strains, Phase IV (KMG-IV): sequencing the most valuable type-strain genomes for metagenomic binning, comparative biology and taxonomic classification.</title>
        <authorList>
            <person name="Goeker M."/>
        </authorList>
    </citation>
    <scope>NUCLEOTIDE SEQUENCE [LARGE SCALE GENOMIC DNA]</scope>
    <source>
        <strain evidence="12 13">DSM 26916</strain>
    </source>
</reference>
<dbReference type="Pfam" id="PF00034">
    <property type="entry name" value="Cytochrom_C"/>
    <property type="match status" value="2"/>
</dbReference>
<dbReference type="InterPro" id="IPR024167">
    <property type="entry name" value="Cytochrome_c4-like"/>
</dbReference>
<feature type="chain" id="PRO_5019809708" evidence="10">
    <location>
        <begin position="22"/>
        <end position="219"/>
    </location>
</feature>
<feature type="signal peptide" evidence="10">
    <location>
        <begin position="1"/>
        <end position="21"/>
    </location>
</feature>
<keyword evidence="5" id="KW-0574">Periplasm</keyword>
<comment type="PTM">
    <text evidence="8">Binds 2 heme c groups covalently per subunit.</text>
</comment>
<keyword evidence="7 9" id="KW-0408">Iron</keyword>
<feature type="domain" description="Cytochrome c" evidence="11">
    <location>
        <begin position="135"/>
        <end position="215"/>
    </location>
</feature>
<keyword evidence="4 9" id="KW-0479">Metal-binding</keyword>
<dbReference type="PIRSF" id="PIRSF000005">
    <property type="entry name" value="Cytochrome_c4"/>
    <property type="match status" value="1"/>
</dbReference>
<evidence type="ECO:0000259" key="11">
    <source>
        <dbReference type="PROSITE" id="PS51007"/>
    </source>
</evidence>
<dbReference type="PANTHER" id="PTHR33751">
    <property type="entry name" value="CBB3-TYPE CYTOCHROME C OXIDASE SUBUNIT FIXP"/>
    <property type="match status" value="1"/>
</dbReference>
<sequence>MQLPRPFCLLLVCLFAMPALAQDLAKGKDINGTCAACHGQYGAGGKKGEYPRIAGQRAAYIEDQLRSFRSRKRMNIPMFPYTQERELPDEDIKDVSAYLASIELPTKWPVFKDNDDALTRLTAMEKVMIVPRAEGNVDNGKDIYQKQCASCHAKTGKGRGKFPMLIGQYTNYLRKQMDSYIKGERPHDEDDSRGILATLKESDLQDILAYLTTLQDSQQ</sequence>
<evidence type="ECO:0000256" key="9">
    <source>
        <dbReference type="PIRSR" id="PIRSR000005-2"/>
    </source>
</evidence>
<evidence type="ECO:0000256" key="6">
    <source>
        <dbReference type="ARBA" id="ARBA00022982"/>
    </source>
</evidence>
<feature type="binding site" description="axial binding residue" evidence="9">
    <location>
        <position position="38"/>
    </location>
    <ligand>
        <name>heme c</name>
        <dbReference type="ChEBI" id="CHEBI:61717"/>
        <label>1</label>
    </ligand>
    <ligandPart>
        <name>Fe</name>
        <dbReference type="ChEBI" id="CHEBI:18248"/>
    </ligandPart>
</feature>
<dbReference type="GO" id="GO:0042597">
    <property type="term" value="C:periplasmic space"/>
    <property type="evidence" value="ECO:0007669"/>
    <property type="project" value="UniProtKB-SubCell"/>
</dbReference>
<name>A0A497X9J4_9PROT</name>
<keyword evidence="6" id="KW-0249">Electron transport</keyword>
<keyword evidence="2" id="KW-0813">Transport</keyword>
<keyword evidence="3 8" id="KW-0349">Heme</keyword>
<feature type="binding site" description="covalent" evidence="8">
    <location>
        <position position="148"/>
    </location>
    <ligand>
        <name>heme c</name>
        <dbReference type="ChEBI" id="CHEBI:61717"/>
        <label>2</label>
    </ligand>
</feature>
<comment type="subcellular location">
    <subcellularLocation>
        <location evidence="1">Periplasm</location>
    </subcellularLocation>
</comment>
<protein>
    <submittedName>
        <fullName evidence="12">Cytochrome c553</fullName>
    </submittedName>
</protein>
<evidence type="ECO:0000256" key="3">
    <source>
        <dbReference type="ARBA" id="ARBA00022617"/>
    </source>
</evidence>
<organism evidence="12 13">
    <name type="scientific">Sulfurisoma sediminicola</name>
    <dbReference type="NCBI Taxonomy" id="1381557"/>
    <lineage>
        <taxon>Bacteria</taxon>
        <taxon>Pseudomonadati</taxon>
        <taxon>Pseudomonadota</taxon>
        <taxon>Betaproteobacteria</taxon>
        <taxon>Nitrosomonadales</taxon>
        <taxon>Sterolibacteriaceae</taxon>
        <taxon>Sulfurisoma</taxon>
    </lineage>
</organism>